<feature type="transmembrane region" description="Helical" evidence="5">
    <location>
        <begin position="260"/>
        <end position="278"/>
    </location>
</feature>
<keyword evidence="3 5" id="KW-1133">Transmembrane helix</keyword>
<keyword evidence="10" id="KW-1185">Reference proteome</keyword>
<proteinExistence type="predicted"/>
<feature type="transmembrane region" description="Helical" evidence="5">
    <location>
        <begin position="107"/>
        <end position="125"/>
    </location>
</feature>
<dbReference type="EMBL" id="JAFEUM010000007">
    <property type="protein sequence ID" value="MBM7038044.1"/>
    <property type="molecule type" value="Genomic_DNA"/>
</dbReference>
<feature type="domain" description="Protein glycosylation ligase" evidence="8">
    <location>
        <begin position="174"/>
        <end position="199"/>
    </location>
</feature>
<feature type="transmembrane region" description="Helical" evidence="5">
    <location>
        <begin position="211"/>
        <end position="231"/>
    </location>
</feature>
<dbReference type="InterPro" id="IPR007016">
    <property type="entry name" value="O-antigen_ligase-rel_domated"/>
</dbReference>
<feature type="transmembrane region" description="Helical" evidence="5">
    <location>
        <begin position="446"/>
        <end position="463"/>
    </location>
</feature>
<evidence type="ECO:0000259" key="7">
    <source>
        <dbReference type="Pfam" id="PF11846"/>
    </source>
</evidence>
<protein>
    <submittedName>
        <fullName evidence="9">PglL family O-oligosaccharyltransferase</fullName>
    </submittedName>
</protein>
<dbReference type="Pfam" id="PF04932">
    <property type="entry name" value="Wzy_C"/>
    <property type="match status" value="1"/>
</dbReference>
<evidence type="ECO:0000256" key="1">
    <source>
        <dbReference type="ARBA" id="ARBA00004141"/>
    </source>
</evidence>
<evidence type="ECO:0000256" key="2">
    <source>
        <dbReference type="ARBA" id="ARBA00022692"/>
    </source>
</evidence>
<evidence type="ECO:0000259" key="6">
    <source>
        <dbReference type="Pfam" id="PF04932"/>
    </source>
</evidence>
<feature type="transmembrane region" description="Helical" evidence="5">
    <location>
        <begin position="385"/>
        <end position="401"/>
    </location>
</feature>
<evidence type="ECO:0000256" key="5">
    <source>
        <dbReference type="SAM" id="Phobius"/>
    </source>
</evidence>
<dbReference type="InterPro" id="IPR051533">
    <property type="entry name" value="WaaL-like"/>
</dbReference>
<dbReference type="PANTHER" id="PTHR37422">
    <property type="entry name" value="TEICHURONIC ACID BIOSYNTHESIS PROTEIN TUAE"/>
    <property type="match status" value="1"/>
</dbReference>
<accession>A0ABS2HLY7</accession>
<reference evidence="9 10" key="1">
    <citation type="submission" date="2021-02" db="EMBL/GenBank/DDBJ databases">
        <authorList>
            <person name="Park J.-S."/>
        </authorList>
    </citation>
    <scope>NUCLEOTIDE SEQUENCE [LARGE SCALE GENOMIC DNA]</scope>
    <source>
        <strain evidence="9 10">188UL20-2</strain>
    </source>
</reference>
<name>A0ABS2HLY7_9VIBR</name>
<evidence type="ECO:0000259" key="8">
    <source>
        <dbReference type="Pfam" id="PF15864"/>
    </source>
</evidence>
<dbReference type="Proteomes" id="UP000809621">
    <property type="component" value="Unassembled WGS sequence"/>
</dbReference>
<feature type="transmembrane region" description="Helical" evidence="5">
    <location>
        <begin position="178"/>
        <end position="199"/>
    </location>
</feature>
<feature type="domain" description="O-antigen ligase-related" evidence="6">
    <location>
        <begin position="225"/>
        <end position="367"/>
    </location>
</feature>
<feature type="transmembrane region" description="Helical" evidence="5">
    <location>
        <begin position="407"/>
        <end position="425"/>
    </location>
</feature>
<sequence>MATLITQGTQLDRKPVTLPLNNRFLFYIGLTFILGMHYFMRNPGGSGLMLSFNPATWICMSGAFGVGLYQIARSGYVRYTKLTLILLVGCILLTVPALYSLESGFNATSRLIGLWAGFLLFLLFQQFRFSNAQRQRLLWFIVIAAFIESIFGVIQYLVLEPGNLFGYNTLKNRPYGIFQQPNVMASFLATGLIVSGYLLARQPQKKYDSRLRKTLFLYSIPIISVPLIVVLASRTGWIAASIGVVLIIPYLVRFSTKRRVTFWLSALAIGLALGSVLLSNGGQSDFVEDKLSLKGARNITFPQTIDMMIEKPISGYGYGQFESQYILYTARQHQLNNDYPPGIPSLDHPHNEIMFWGVEGGILPIIAILLVTLITLQRIMSLRHGTRLAIFALLLPIAFHAQLEYPFYHSAIHWITFIVLLYWVDQKSGRYKTATISSFSSSACKISSLVLPIVIVVFMATTLQSNHILRKFEYAQKPVPQLLDQVTNPIVWQLRLDWDIHAHLLSIGLKTGNHDLLQRFVDWSLEQVKLTPRPAFYANMVMAYEGLDQPTNAQRIREESKYLFPNYDIDEVISKFNAINSAAESAAVNSMAEQQ</sequence>
<evidence type="ECO:0000256" key="4">
    <source>
        <dbReference type="ARBA" id="ARBA00023136"/>
    </source>
</evidence>
<comment type="caution">
    <text evidence="9">The sequence shown here is derived from an EMBL/GenBank/DDBJ whole genome shotgun (WGS) entry which is preliminary data.</text>
</comment>
<evidence type="ECO:0000313" key="10">
    <source>
        <dbReference type="Proteomes" id="UP000809621"/>
    </source>
</evidence>
<feature type="transmembrane region" description="Helical" evidence="5">
    <location>
        <begin position="84"/>
        <end position="101"/>
    </location>
</feature>
<evidence type="ECO:0000256" key="3">
    <source>
        <dbReference type="ARBA" id="ARBA00022989"/>
    </source>
</evidence>
<dbReference type="PANTHER" id="PTHR37422:SF21">
    <property type="entry name" value="EXOQ-LIKE PROTEIN"/>
    <property type="match status" value="1"/>
</dbReference>
<feature type="transmembrane region" description="Helical" evidence="5">
    <location>
        <begin position="52"/>
        <end position="72"/>
    </location>
</feature>
<gene>
    <name evidence="9" type="ORF">JQC93_16740</name>
</gene>
<feature type="transmembrane region" description="Helical" evidence="5">
    <location>
        <begin position="24"/>
        <end position="40"/>
    </location>
</feature>
<evidence type="ECO:0000313" key="9">
    <source>
        <dbReference type="EMBL" id="MBM7038044.1"/>
    </source>
</evidence>
<keyword evidence="4 5" id="KW-0472">Membrane</keyword>
<dbReference type="Pfam" id="PF15864">
    <property type="entry name" value="PglL_A"/>
    <property type="match status" value="1"/>
</dbReference>
<comment type="subcellular location">
    <subcellularLocation>
        <location evidence="1">Membrane</location>
        <topology evidence="1">Multi-pass membrane protein</topology>
    </subcellularLocation>
</comment>
<feature type="domain" description="Virulence factor membrane-bound polymerase C-terminal" evidence="7">
    <location>
        <begin position="389"/>
        <end position="571"/>
    </location>
</feature>
<keyword evidence="2 5" id="KW-0812">Transmembrane</keyword>
<dbReference type="InterPro" id="IPR021797">
    <property type="entry name" value="Wzy_C_2"/>
</dbReference>
<dbReference type="Pfam" id="PF11846">
    <property type="entry name" value="Wzy_C_2"/>
    <property type="match status" value="1"/>
</dbReference>
<dbReference type="RefSeq" id="WP_205159524.1">
    <property type="nucleotide sequence ID" value="NZ_JAFEUM010000007.1"/>
</dbReference>
<feature type="transmembrane region" description="Helical" evidence="5">
    <location>
        <begin position="237"/>
        <end position="253"/>
    </location>
</feature>
<organism evidence="9 10">
    <name type="scientific">Vibrio ulleungensis</name>
    <dbReference type="NCBI Taxonomy" id="2807619"/>
    <lineage>
        <taxon>Bacteria</taxon>
        <taxon>Pseudomonadati</taxon>
        <taxon>Pseudomonadota</taxon>
        <taxon>Gammaproteobacteria</taxon>
        <taxon>Vibrionales</taxon>
        <taxon>Vibrionaceae</taxon>
        <taxon>Vibrio</taxon>
    </lineage>
</organism>
<feature type="transmembrane region" description="Helical" evidence="5">
    <location>
        <begin position="353"/>
        <end position="373"/>
    </location>
</feature>
<feature type="transmembrane region" description="Helical" evidence="5">
    <location>
        <begin position="137"/>
        <end position="158"/>
    </location>
</feature>
<dbReference type="InterPro" id="IPR031726">
    <property type="entry name" value="PglL_A"/>
</dbReference>